<proteinExistence type="predicted"/>
<protein>
    <submittedName>
        <fullName evidence="1">Uncharacterized protein</fullName>
    </submittedName>
</protein>
<evidence type="ECO:0000313" key="1">
    <source>
        <dbReference type="EMBL" id="AEG61413.1"/>
    </source>
</evidence>
<dbReference type="OrthoDB" id="10013186at2"/>
<accession>F6DV16</accession>
<reference evidence="2" key="1">
    <citation type="submission" date="2011-05" db="EMBL/GenBank/DDBJ databases">
        <title>Complete sequence of Desulfotomaculum ruminis DSM 2154.</title>
        <authorList>
            <person name="Lucas S."/>
            <person name="Copeland A."/>
            <person name="Lapidus A."/>
            <person name="Cheng J.-F."/>
            <person name="Goodwin L."/>
            <person name="Pitluck S."/>
            <person name="Lu M."/>
            <person name="Detter J.C."/>
            <person name="Han C."/>
            <person name="Tapia R."/>
            <person name="Land M."/>
            <person name="Hauser L."/>
            <person name="Kyrpides N."/>
            <person name="Ivanova N."/>
            <person name="Mikhailova N."/>
            <person name="Pagani I."/>
            <person name="Stams A.J.M."/>
            <person name="Plugge C.M."/>
            <person name="Muyzer G."/>
            <person name="Kuever J."/>
            <person name="Parshina S.N."/>
            <person name="Ivanova A.E."/>
            <person name="Nazina T.N."/>
            <person name="Brambilla E."/>
            <person name="Spring S."/>
            <person name="Klenk H.-P."/>
            <person name="Woyke T."/>
        </authorList>
    </citation>
    <scope>NUCLEOTIDE SEQUENCE [LARGE SCALE GENOMIC DNA]</scope>
    <source>
        <strain evidence="2">ATCC 23193 / DSM 2154 / NCIB 8452 / DL</strain>
    </source>
</reference>
<name>F6DV16_DESRL</name>
<organism evidence="1 2">
    <name type="scientific">Desulforamulus ruminis (strain ATCC 23193 / DSM 2154 / NCIMB 8452 / DL)</name>
    <name type="common">Desulfotomaculum ruminis</name>
    <dbReference type="NCBI Taxonomy" id="696281"/>
    <lineage>
        <taxon>Bacteria</taxon>
        <taxon>Bacillati</taxon>
        <taxon>Bacillota</taxon>
        <taxon>Clostridia</taxon>
        <taxon>Eubacteriales</taxon>
        <taxon>Peptococcaceae</taxon>
        <taxon>Desulforamulus</taxon>
    </lineage>
</organism>
<dbReference type="Proteomes" id="UP000009234">
    <property type="component" value="Chromosome"/>
</dbReference>
<evidence type="ECO:0000313" key="2">
    <source>
        <dbReference type="Proteomes" id="UP000009234"/>
    </source>
</evidence>
<dbReference type="HOGENOM" id="CLU_1977951_0_0_9"/>
<dbReference type="RefSeq" id="WP_013843161.1">
    <property type="nucleotide sequence ID" value="NC_015589.1"/>
</dbReference>
<keyword evidence="2" id="KW-1185">Reference proteome</keyword>
<dbReference type="EMBL" id="CP002780">
    <property type="protein sequence ID" value="AEG61413.1"/>
    <property type="molecule type" value="Genomic_DNA"/>
</dbReference>
<reference evidence="1 2" key="2">
    <citation type="journal article" date="2012" name="Stand. Genomic Sci.">
        <title>Complete genome sequence of the sulfate-reducing firmicute Desulfotomaculum ruminis type strain (DL(T)).</title>
        <authorList>
            <person name="Spring S."/>
            <person name="Visser M."/>
            <person name="Lu M."/>
            <person name="Copeland A."/>
            <person name="Lapidus A."/>
            <person name="Lucas S."/>
            <person name="Cheng J.F."/>
            <person name="Han C."/>
            <person name="Tapia R."/>
            <person name="Goodwin L.A."/>
            <person name="Pitluck S."/>
            <person name="Ivanova N."/>
            <person name="Land M."/>
            <person name="Hauser L."/>
            <person name="Larimer F."/>
            <person name="Rohde M."/>
            <person name="Goker M."/>
            <person name="Detter J.C."/>
            <person name="Kyrpides N.C."/>
            <person name="Woyke T."/>
            <person name="Schaap P.J."/>
            <person name="Plugge C.M."/>
            <person name="Muyzer G."/>
            <person name="Kuever J."/>
            <person name="Pereira I.A."/>
            <person name="Parshina S.N."/>
            <person name="Bernier-Latmani R."/>
            <person name="Stams A.J."/>
            <person name="Klenk H.P."/>
        </authorList>
    </citation>
    <scope>NUCLEOTIDE SEQUENCE [LARGE SCALE GENOMIC DNA]</scope>
    <source>
        <strain evidence="2">ATCC 23193 / DSM 2154 / NCIB 8452 / DL</strain>
    </source>
</reference>
<dbReference type="KEGG" id="dru:Desru_3204"/>
<dbReference type="AlphaFoldDB" id="F6DV16"/>
<sequence length="126" mass="14244">MFGSIALANPAQGDTFTLTPEQVKLFKEKALQDGIDEVTQEKLLKKLEKGELLDCMNPEKIKQAQKNTKLTIDKPRAEYTFEDGSKWVTEITILDSNKTKDIGPMVNLTRDVKVYQGSSLYLVHLQ</sequence>
<gene>
    <name evidence="1" type="ordered locus">Desru_3204</name>
</gene>